<dbReference type="InterPro" id="IPR016187">
    <property type="entry name" value="CTDL_fold"/>
</dbReference>
<dbReference type="InterPro" id="IPR016186">
    <property type="entry name" value="C-type_lectin-like/link_sf"/>
</dbReference>
<keyword evidence="1" id="KW-1015">Disulfide bond</keyword>
<dbReference type="Proteomes" id="UP000694580">
    <property type="component" value="Chromosome 1"/>
</dbReference>
<reference evidence="4" key="2">
    <citation type="submission" date="2025-08" db="UniProtKB">
        <authorList>
            <consortium name="Ensembl"/>
        </authorList>
    </citation>
    <scope>IDENTIFICATION</scope>
</reference>
<dbReference type="InterPro" id="IPR001304">
    <property type="entry name" value="C-type_lectin-like"/>
</dbReference>
<dbReference type="PANTHER" id="PTHR45784">
    <property type="entry name" value="C-TYPE LECTIN DOMAIN FAMILY 20 MEMBER A-RELATED"/>
    <property type="match status" value="1"/>
</dbReference>
<keyword evidence="2" id="KW-0472">Membrane</keyword>
<feature type="transmembrane region" description="Helical" evidence="2">
    <location>
        <begin position="12"/>
        <end position="32"/>
    </location>
</feature>
<evidence type="ECO:0000256" key="2">
    <source>
        <dbReference type="SAM" id="Phobius"/>
    </source>
</evidence>
<feature type="domain" description="C-type lectin" evidence="3">
    <location>
        <begin position="31"/>
        <end position="147"/>
    </location>
</feature>
<evidence type="ECO:0000313" key="4">
    <source>
        <dbReference type="Ensembl" id="ENSDCDP00010045095.1"/>
    </source>
</evidence>
<dbReference type="GeneTree" id="ENSGT01150000287579"/>
<sequence>RGGKKICLLKHVLLSSVPGFLIFSACSPYQYIMISNIMTWYDAQNYCRTKYIDLATIENLDDDNTIFSLATNQGYTGWFWIGLYNDINSWRWSLNDSNFYTQSNVQYRNWGSGQPDNYQGHQACARMLSDGSWDDLNCEEVIPFICYGASVGRTTKTWPA</sequence>
<dbReference type="Ensembl" id="ENSDCDT00010055246.1">
    <property type="protein sequence ID" value="ENSDCDP00010045095.1"/>
    <property type="gene ID" value="ENSDCDG00010027818.1"/>
</dbReference>
<dbReference type="SMART" id="SM00034">
    <property type="entry name" value="CLECT"/>
    <property type="match status" value="1"/>
</dbReference>
<dbReference type="Pfam" id="PF00059">
    <property type="entry name" value="Lectin_C"/>
    <property type="match status" value="1"/>
</dbReference>
<dbReference type="Gene3D" id="3.10.100.10">
    <property type="entry name" value="Mannose-Binding Protein A, subunit A"/>
    <property type="match status" value="1"/>
</dbReference>
<organism evidence="4 5">
    <name type="scientific">Denticeps clupeoides</name>
    <name type="common">denticle herring</name>
    <dbReference type="NCBI Taxonomy" id="299321"/>
    <lineage>
        <taxon>Eukaryota</taxon>
        <taxon>Metazoa</taxon>
        <taxon>Chordata</taxon>
        <taxon>Craniata</taxon>
        <taxon>Vertebrata</taxon>
        <taxon>Euteleostomi</taxon>
        <taxon>Actinopterygii</taxon>
        <taxon>Neopterygii</taxon>
        <taxon>Teleostei</taxon>
        <taxon>Clupei</taxon>
        <taxon>Clupeiformes</taxon>
        <taxon>Denticipitoidei</taxon>
        <taxon>Denticipitidae</taxon>
        <taxon>Denticeps</taxon>
    </lineage>
</organism>
<dbReference type="SUPFAM" id="SSF56436">
    <property type="entry name" value="C-type lectin-like"/>
    <property type="match status" value="1"/>
</dbReference>
<reference evidence="4" key="3">
    <citation type="submission" date="2025-09" db="UniProtKB">
        <authorList>
            <consortium name="Ensembl"/>
        </authorList>
    </citation>
    <scope>IDENTIFICATION</scope>
</reference>
<protein>
    <recommendedName>
        <fullName evidence="3">C-type lectin domain-containing protein</fullName>
    </recommendedName>
</protein>
<dbReference type="PROSITE" id="PS50041">
    <property type="entry name" value="C_TYPE_LECTIN_2"/>
    <property type="match status" value="1"/>
</dbReference>
<evidence type="ECO:0000256" key="1">
    <source>
        <dbReference type="ARBA" id="ARBA00023157"/>
    </source>
</evidence>
<keyword evidence="2" id="KW-0812">Transmembrane</keyword>
<evidence type="ECO:0000259" key="3">
    <source>
        <dbReference type="PROSITE" id="PS50041"/>
    </source>
</evidence>
<proteinExistence type="predicted"/>
<dbReference type="PANTHER" id="PTHR45784:SF3">
    <property type="entry name" value="C-TYPE LECTIN DOMAIN FAMILY 4 MEMBER K-LIKE-RELATED"/>
    <property type="match status" value="1"/>
</dbReference>
<dbReference type="PROSITE" id="PS00615">
    <property type="entry name" value="C_TYPE_LECTIN_1"/>
    <property type="match status" value="1"/>
</dbReference>
<keyword evidence="5" id="KW-1185">Reference proteome</keyword>
<dbReference type="AlphaFoldDB" id="A0AAY4DHW1"/>
<keyword evidence="2" id="KW-1133">Transmembrane helix</keyword>
<accession>A0AAY4DHW1</accession>
<name>A0AAY4DHW1_9TELE</name>
<dbReference type="InterPro" id="IPR018378">
    <property type="entry name" value="C-type_lectin_CS"/>
</dbReference>
<reference evidence="4 5" key="1">
    <citation type="submission" date="2020-06" db="EMBL/GenBank/DDBJ databases">
        <authorList>
            <consortium name="Wellcome Sanger Institute Data Sharing"/>
        </authorList>
    </citation>
    <scope>NUCLEOTIDE SEQUENCE [LARGE SCALE GENOMIC DNA]</scope>
</reference>
<evidence type="ECO:0000313" key="5">
    <source>
        <dbReference type="Proteomes" id="UP000694580"/>
    </source>
</evidence>